<dbReference type="InterPro" id="IPR023210">
    <property type="entry name" value="NADP_OxRdtase_dom"/>
</dbReference>
<comment type="caution">
    <text evidence="6">The sequence shown here is derived from an EMBL/GenBank/DDBJ whole genome shotgun (WGS) entry which is preliminary data.</text>
</comment>
<evidence type="ECO:0000313" key="7">
    <source>
        <dbReference type="Proteomes" id="UP000277236"/>
    </source>
</evidence>
<gene>
    <name evidence="6" type="ORF">ALQ04_05319</name>
</gene>
<organism evidence="6 7">
    <name type="scientific">Pseudomonas cichorii</name>
    <dbReference type="NCBI Taxonomy" id="36746"/>
    <lineage>
        <taxon>Bacteria</taxon>
        <taxon>Pseudomonadati</taxon>
        <taxon>Pseudomonadota</taxon>
        <taxon>Gammaproteobacteria</taxon>
        <taxon>Pseudomonadales</taxon>
        <taxon>Pseudomonadaceae</taxon>
        <taxon>Pseudomonas</taxon>
    </lineage>
</organism>
<dbReference type="FunFam" id="3.20.20.100:FF:000005">
    <property type="entry name" value="NADP(H)-dependent aldo-keto reductase"/>
    <property type="match status" value="1"/>
</dbReference>
<dbReference type="PANTHER" id="PTHR43364:SF4">
    <property type="entry name" value="NAD(P)-LINKED OXIDOREDUCTASE SUPERFAMILY PROTEIN"/>
    <property type="match status" value="1"/>
</dbReference>
<dbReference type="AlphaFoldDB" id="A0A3M4M1T7"/>
<dbReference type="Proteomes" id="UP000277236">
    <property type="component" value="Unassembled WGS sequence"/>
</dbReference>
<evidence type="ECO:0000256" key="4">
    <source>
        <dbReference type="ARBA" id="ARBA00070119"/>
    </source>
</evidence>
<accession>A0A3M4M1T7</accession>
<dbReference type="NCBIfam" id="NF007912">
    <property type="entry name" value="PRK10625.1"/>
    <property type="match status" value="1"/>
</dbReference>
<dbReference type="PANTHER" id="PTHR43364">
    <property type="entry name" value="NADH-SPECIFIC METHYLGLYOXAL REDUCTASE-RELATED"/>
    <property type="match status" value="1"/>
</dbReference>
<evidence type="ECO:0000256" key="3">
    <source>
        <dbReference type="ARBA" id="ARBA00038157"/>
    </source>
</evidence>
<proteinExistence type="inferred from homology"/>
<dbReference type="SUPFAM" id="SSF51430">
    <property type="entry name" value="NAD(P)-linked oxidoreductase"/>
    <property type="match status" value="1"/>
</dbReference>
<keyword evidence="1" id="KW-0521">NADP</keyword>
<evidence type="ECO:0000256" key="1">
    <source>
        <dbReference type="ARBA" id="ARBA00022857"/>
    </source>
</evidence>
<dbReference type="EMBL" id="RBRE01000035">
    <property type="protein sequence ID" value="RMQ47685.1"/>
    <property type="molecule type" value="Genomic_DNA"/>
</dbReference>
<evidence type="ECO:0000256" key="2">
    <source>
        <dbReference type="ARBA" id="ARBA00023002"/>
    </source>
</evidence>
<dbReference type="InterPro" id="IPR020471">
    <property type="entry name" value="AKR"/>
</dbReference>
<dbReference type="Gene3D" id="3.20.20.100">
    <property type="entry name" value="NADP-dependent oxidoreductase domain"/>
    <property type="match status" value="1"/>
</dbReference>
<keyword evidence="2" id="KW-0560">Oxidoreductase</keyword>
<dbReference type="GO" id="GO:0016491">
    <property type="term" value="F:oxidoreductase activity"/>
    <property type="evidence" value="ECO:0007669"/>
    <property type="project" value="UniProtKB-KW"/>
</dbReference>
<dbReference type="PRINTS" id="PR00069">
    <property type="entry name" value="ALDKETRDTASE"/>
</dbReference>
<evidence type="ECO:0000259" key="5">
    <source>
        <dbReference type="Pfam" id="PF00248"/>
    </source>
</evidence>
<feature type="domain" description="NADP-dependent oxidoreductase" evidence="5">
    <location>
        <begin position="46"/>
        <end position="366"/>
    </location>
</feature>
<reference evidence="6 7" key="1">
    <citation type="submission" date="2018-08" db="EMBL/GenBank/DDBJ databases">
        <title>Recombination of ecologically and evolutionarily significant loci maintains genetic cohesion in the Pseudomonas syringae species complex.</title>
        <authorList>
            <person name="Dillon M."/>
            <person name="Thakur S."/>
            <person name="Almeida R.N.D."/>
            <person name="Weir B.S."/>
            <person name="Guttman D.S."/>
        </authorList>
    </citation>
    <scope>NUCLEOTIDE SEQUENCE [LARGE SCALE GENOMIC DNA]</scope>
    <source>
        <strain evidence="6 7">ICMP 3353</strain>
    </source>
</reference>
<dbReference type="CDD" id="cd19094">
    <property type="entry name" value="AKR_Tas-like"/>
    <property type="match status" value="1"/>
</dbReference>
<dbReference type="InterPro" id="IPR050523">
    <property type="entry name" value="AKR_Detox_Biosynth"/>
</dbReference>
<name>A0A3M4M1T7_PSECI</name>
<protein>
    <recommendedName>
        <fullName evidence="4">Protein tas</fullName>
    </recommendedName>
</protein>
<dbReference type="Pfam" id="PF00248">
    <property type="entry name" value="Aldo_ket_red"/>
    <property type="match status" value="1"/>
</dbReference>
<evidence type="ECO:0000313" key="6">
    <source>
        <dbReference type="EMBL" id="RMQ47685.1"/>
    </source>
</evidence>
<dbReference type="InterPro" id="IPR036812">
    <property type="entry name" value="NAD(P)_OxRdtase_dom_sf"/>
</dbReference>
<comment type="similarity">
    <text evidence="3">Belongs to the aldo/keto reductase family. Aldo/keto reductase 2 subfamily.</text>
</comment>
<sequence length="375" mass="41560">MQALARRRFIGPLCQAPKCARFYLDKTESSMQFRSLGKTDISVSAIALGTMTWGEQNTEAQAFEQIQLAKQAGVNFIDTAEMYPVPPRGETYTKTESIIGEYFKKYGDRKDWVLASKVAGPGRMEHIRDGNPRLDRANITAALDASLKRLNTDYLDLYQLHWPDRKTNFFGVLGYQHDPDDVAVEIEETLAVLNDLVKAGKIRHFGLSNETPWGTQRFLHLAQTHGLPRAVSIQNPYNLLNRSFEVGLAEIAIREQIGLLAYSPLAFGVLAGKYLNGARPADGRLTLFERFQRYNNPQAVNATAQYVALAREHGLDPAQMALAYVTSRPFVTSNIIGATTLEQLAVNLASIDVVLSDEVVAGIEAIHISQPNPAP</sequence>